<evidence type="ECO:0000313" key="2">
    <source>
        <dbReference type="Proteomes" id="UP000618319"/>
    </source>
</evidence>
<organism evidence="1 2">
    <name type="scientific">Sphingobacterium pedocola</name>
    <dbReference type="NCBI Taxonomy" id="2082722"/>
    <lineage>
        <taxon>Bacteria</taxon>
        <taxon>Pseudomonadati</taxon>
        <taxon>Bacteroidota</taxon>
        <taxon>Sphingobacteriia</taxon>
        <taxon>Sphingobacteriales</taxon>
        <taxon>Sphingobacteriaceae</taxon>
        <taxon>Sphingobacterium</taxon>
    </lineage>
</organism>
<dbReference type="EMBL" id="PSKQ01000021">
    <property type="protein sequence ID" value="MBE8721580.1"/>
    <property type="molecule type" value="Genomic_DNA"/>
</dbReference>
<dbReference type="Proteomes" id="UP000618319">
    <property type="component" value="Unassembled WGS sequence"/>
</dbReference>
<keyword evidence="2" id="KW-1185">Reference proteome</keyword>
<proteinExistence type="predicted"/>
<evidence type="ECO:0000313" key="1">
    <source>
        <dbReference type="EMBL" id="MBE8721580.1"/>
    </source>
</evidence>
<sequence length="328" mass="37206">MVKKIKSIEMITRKLLTLLIVLTIVTLGSCSKKSENIFNMFEDVNITFHDDSPYAVTDYKRYNDGDSVHISFTITSANKDMMKLVVDSTLGTGAKGLRTFDLKDSERRSYSGRIRYKINRDGKATFRIYALDELNVYMGDGYKSVTVEGAPSYTILPDRKVYSPDLDKPELPTFYSIRQGKAYTYAEGLANSADIDFGIRTEIDSTTGNFGRTIYNIYSISTEPNPHPEFDISGWEKRQTLFSDMLVSGTSEAFNNTLISASRIEEEAKKYSIDKRHTSFQQYDQAIKADCMFYFLTPEGKYGVLFIKQNTQDAAGNEYLSITTKIQN</sequence>
<gene>
    <name evidence="1" type="ORF">C4F40_12705</name>
</gene>
<protein>
    <submittedName>
        <fullName evidence="1">Uncharacterized protein</fullName>
    </submittedName>
</protein>
<accession>A0ABR9T8C6</accession>
<dbReference type="PROSITE" id="PS51257">
    <property type="entry name" value="PROKAR_LIPOPROTEIN"/>
    <property type="match status" value="1"/>
</dbReference>
<reference evidence="1 2" key="1">
    <citation type="submission" date="2018-02" db="EMBL/GenBank/DDBJ databases">
        <title>Sphingobacterium KA21.</title>
        <authorList>
            <person name="Vasarhelyi B.M."/>
            <person name="Deshmukh S."/>
            <person name="Balint B."/>
            <person name="Kukolya J."/>
        </authorList>
    </citation>
    <scope>NUCLEOTIDE SEQUENCE [LARGE SCALE GENOMIC DNA]</scope>
    <source>
        <strain evidence="1 2">Ka21</strain>
    </source>
</reference>
<name>A0ABR9T8C6_9SPHI</name>
<comment type="caution">
    <text evidence="1">The sequence shown here is derived from an EMBL/GenBank/DDBJ whole genome shotgun (WGS) entry which is preliminary data.</text>
</comment>